<dbReference type="EMBL" id="PHND01000001">
    <property type="protein sequence ID" value="PPE04681.1"/>
    <property type="molecule type" value="Genomic_DNA"/>
</dbReference>
<dbReference type="AlphaFoldDB" id="A0A8E2QXW5"/>
<keyword evidence="4" id="KW-1185">Reference proteome</keyword>
<accession>A0A8E2QXW5</accession>
<evidence type="ECO:0000313" key="3">
    <source>
        <dbReference type="EMBL" id="PPE04681.1"/>
    </source>
</evidence>
<name>A0A8E2QXW5_9MOLU</name>
<evidence type="ECO:0000313" key="2">
    <source>
        <dbReference type="EMBL" id="PPE04610.1"/>
    </source>
</evidence>
<evidence type="ECO:0000313" key="4">
    <source>
        <dbReference type="Proteomes" id="UP000239010"/>
    </source>
</evidence>
<protein>
    <submittedName>
        <fullName evidence="2">Uncharacterized protein</fullName>
    </submittedName>
</protein>
<evidence type="ECO:0000313" key="1">
    <source>
        <dbReference type="EMBL" id="PPE04358.1"/>
    </source>
</evidence>
<gene>
    <name evidence="1" type="ORF">EELLY_v1c00320</name>
    <name evidence="2" type="ORF">EELLY_v1c02900</name>
    <name evidence="3" type="ORF">EELLY_v1c03610</name>
</gene>
<comment type="caution">
    <text evidence="2">The sequence shown here is derived from an EMBL/GenBank/DDBJ whole genome shotgun (WGS) entry which is preliminary data.</text>
</comment>
<proteinExistence type="predicted"/>
<organism evidence="2 4">
    <name type="scientific">Entomoplasma ellychniae</name>
    <dbReference type="NCBI Taxonomy" id="2114"/>
    <lineage>
        <taxon>Bacteria</taxon>
        <taxon>Bacillati</taxon>
        <taxon>Mycoplasmatota</taxon>
        <taxon>Mollicutes</taxon>
        <taxon>Entomoplasmatales</taxon>
        <taxon>Entomoplasmataceae</taxon>
        <taxon>Entomoplasma</taxon>
    </lineage>
</organism>
<dbReference type="Proteomes" id="UP000239010">
    <property type="component" value="Unassembled WGS sequence"/>
</dbReference>
<dbReference type="RefSeq" id="WP_104205513.1">
    <property type="nucleotide sequence ID" value="NZ_PHND01000001.1"/>
</dbReference>
<sequence length="94" mass="11677">MEWKYYEYLKTLDFKYGEDIIKKSILQIVDDNNQKLINRSFKWSNQTKLKHDDYWILNQVIKNEKYNVKEVLDTYQRIIKNKVKRLKKMNNKVD</sequence>
<reference evidence="2 4" key="1">
    <citation type="submission" date="2017-11" db="EMBL/GenBank/DDBJ databases">
        <title>Genome sequence of Entomoplasma ellychniae ELCN-1 (ATCC 43707).</title>
        <authorList>
            <person name="Lo W.-S."/>
            <person name="Gasparich G.E."/>
            <person name="Kuo C.-H."/>
        </authorList>
    </citation>
    <scope>NUCLEOTIDE SEQUENCE [LARGE SCALE GENOMIC DNA]</scope>
    <source>
        <strain evidence="2 4">ELCN-1</strain>
    </source>
</reference>
<dbReference type="EMBL" id="PHND01000001">
    <property type="protein sequence ID" value="PPE04358.1"/>
    <property type="molecule type" value="Genomic_DNA"/>
</dbReference>
<dbReference type="EMBL" id="PHND01000001">
    <property type="protein sequence ID" value="PPE04610.1"/>
    <property type="molecule type" value="Genomic_DNA"/>
</dbReference>